<dbReference type="Gene3D" id="3.40.50.1820">
    <property type="entry name" value="alpha/beta hydrolase"/>
    <property type="match status" value="1"/>
</dbReference>
<feature type="domain" description="AB hydrolase-1" evidence="2">
    <location>
        <begin position="101"/>
        <end position="182"/>
    </location>
</feature>
<evidence type="ECO:0000259" key="2">
    <source>
        <dbReference type="Pfam" id="PF00561"/>
    </source>
</evidence>
<dbReference type="KEGG" id="erz:ER308_11225"/>
<reference evidence="3 4" key="1">
    <citation type="submission" date="2019-01" db="EMBL/GenBank/DDBJ databases">
        <title>Egibacter rhizosphaerae EGI 80759T.</title>
        <authorList>
            <person name="Chen D.-D."/>
            <person name="Tian Y."/>
            <person name="Jiao J.-Y."/>
            <person name="Zhang X.-T."/>
            <person name="Zhang Y.-G."/>
            <person name="Zhang Y."/>
            <person name="Xiao M."/>
            <person name="Shu W.-S."/>
            <person name="Li W.-J."/>
        </authorList>
    </citation>
    <scope>NUCLEOTIDE SEQUENCE [LARGE SCALE GENOMIC DNA]</scope>
    <source>
        <strain evidence="3 4">EGI 80759</strain>
    </source>
</reference>
<dbReference type="RefSeq" id="WP_131155073.1">
    <property type="nucleotide sequence ID" value="NZ_CP036402.1"/>
</dbReference>
<organism evidence="3 4">
    <name type="scientific">Egibacter rhizosphaerae</name>
    <dbReference type="NCBI Taxonomy" id="1670831"/>
    <lineage>
        <taxon>Bacteria</taxon>
        <taxon>Bacillati</taxon>
        <taxon>Actinomycetota</taxon>
        <taxon>Nitriliruptoria</taxon>
        <taxon>Egibacterales</taxon>
        <taxon>Egibacteraceae</taxon>
        <taxon>Egibacter</taxon>
    </lineage>
</organism>
<dbReference type="PRINTS" id="PR00111">
    <property type="entry name" value="ABHYDROLASE"/>
</dbReference>
<dbReference type="OrthoDB" id="3400345at2"/>
<dbReference type="Pfam" id="PF00561">
    <property type="entry name" value="Abhydrolase_1"/>
    <property type="match status" value="1"/>
</dbReference>
<name>A0A411YFV9_9ACTN</name>
<proteinExistence type="predicted"/>
<dbReference type="GO" id="GO:0016020">
    <property type="term" value="C:membrane"/>
    <property type="evidence" value="ECO:0007669"/>
    <property type="project" value="TreeGrafter"/>
</dbReference>
<dbReference type="InterPro" id="IPR050266">
    <property type="entry name" value="AB_hydrolase_sf"/>
</dbReference>
<dbReference type="PANTHER" id="PTHR43798">
    <property type="entry name" value="MONOACYLGLYCEROL LIPASE"/>
    <property type="match status" value="1"/>
</dbReference>
<accession>A0A411YFV9</accession>
<feature type="region of interest" description="Disordered" evidence="1">
    <location>
        <begin position="357"/>
        <end position="427"/>
    </location>
</feature>
<dbReference type="PANTHER" id="PTHR43798:SF33">
    <property type="entry name" value="HYDROLASE, PUTATIVE (AFU_ORTHOLOGUE AFUA_2G14860)-RELATED"/>
    <property type="match status" value="1"/>
</dbReference>
<dbReference type="InterPro" id="IPR000073">
    <property type="entry name" value="AB_hydrolase_1"/>
</dbReference>
<keyword evidence="4" id="KW-1185">Reference proteome</keyword>
<dbReference type="SUPFAM" id="SSF53474">
    <property type="entry name" value="alpha/beta-Hydrolases"/>
    <property type="match status" value="1"/>
</dbReference>
<dbReference type="GO" id="GO:0016787">
    <property type="term" value="F:hydrolase activity"/>
    <property type="evidence" value="ECO:0007669"/>
    <property type="project" value="UniProtKB-KW"/>
</dbReference>
<feature type="compositionally biased region" description="Low complexity" evidence="1">
    <location>
        <begin position="391"/>
        <end position="407"/>
    </location>
</feature>
<dbReference type="AlphaFoldDB" id="A0A411YFV9"/>
<keyword evidence="3" id="KW-0378">Hydrolase</keyword>
<dbReference type="EMBL" id="CP036402">
    <property type="protein sequence ID" value="QBI20076.1"/>
    <property type="molecule type" value="Genomic_DNA"/>
</dbReference>
<evidence type="ECO:0000256" key="1">
    <source>
        <dbReference type="SAM" id="MobiDB-lite"/>
    </source>
</evidence>
<evidence type="ECO:0000313" key="4">
    <source>
        <dbReference type="Proteomes" id="UP000291469"/>
    </source>
</evidence>
<protein>
    <submittedName>
        <fullName evidence="3">Alpha/beta hydrolase</fullName>
    </submittedName>
</protein>
<sequence>MVRRSAWVAGLLLAGVLGLLALVIGVGVVTDRPTDTVVTIDRDLPEVVTFLEAERALMDHHDVDYTEYAVTVEDPALRVRVLEVGEGPPVLVLPPAAGEAARLAPLLGQLEGYRFLLVNLPGGGASDGIDLRAVDQRPMARATLDAVYAHFGLDEVPVVGASVGGTWALWYALDRPERVSAVGQLGVPVAVEGTVVPPALVVLGIPGVDRIAAATVMVSDAPSDAADSFEEAFGHPNGTAQRLPAAALEFEHAVQRLPTYALTWRSLAQDSLRMAGFGGWATTVEIRSDELGELKSPVLLVWPSEDPFGGPAVGEELAGLLPDARLHIAGTGHLPWLDDAEGVAELLDRFLDASGPAAGPDASRRWPTAGSSTASSTASASAVDQRRNRRGSTAAATSPPSASGAPAHPWPGRTRRPTRIPDATLDRGLINCQISNWDSRD</sequence>
<dbReference type="Proteomes" id="UP000291469">
    <property type="component" value="Chromosome"/>
</dbReference>
<gene>
    <name evidence="3" type="ORF">ER308_11225</name>
</gene>
<dbReference type="InterPro" id="IPR029058">
    <property type="entry name" value="AB_hydrolase_fold"/>
</dbReference>
<feature type="compositionally biased region" description="Low complexity" evidence="1">
    <location>
        <begin position="368"/>
        <end position="382"/>
    </location>
</feature>
<evidence type="ECO:0000313" key="3">
    <source>
        <dbReference type="EMBL" id="QBI20076.1"/>
    </source>
</evidence>